<name>A0A1I2VXQ9_9SPHI</name>
<keyword evidence="3" id="KW-0132">Cell division</keyword>
<dbReference type="AlphaFoldDB" id="A0A1I2VXQ9"/>
<keyword evidence="2" id="KW-0472">Membrane</keyword>
<protein>
    <submittedName>
        <fullName evidence="3">Cell division protein FtsQ</fullName>
    </submittedName>
</protein>
<evidence type="ECO:0000313" key="3">
    <source>
        <dbReference type="EMBL" id="SFG92566.1"/>
    </source>
</evidence>
<organism evidence="3 4">
    <name type="scientific">Pedobacter insulae</name>
    <dbReference type="NCBI Taxonomy" id="414048"/>
    <lineage>
        <taxon>Bacteria</taxon>
        <taxon>Pseudomonadati</taxon>
        <taxon>Bacteroidota</taxon>
        <taxon>Sphingobacteriia</taxon>
        <taxon>Sphingobacteriales</taxon>
        <taxon>Sphingobacteriaceae</taxon>
        <taxon>Pedobacter</taxon>
    </lineage>
</organism>
<proteinExistence type="predicted"/>
<dbReference type="EMBL" id="FOPP01000003">
    <property type="protein sequence ID" value="SFG92566.1"/>
    <property type="molecule type" value="Genomic_DNA"/>
</dbReference>
<dbReference type="RefSeq" id="WP_177217071.1">
    <property type="nucleotide sequence ID" value="NZ_FOPP01000003.1"/>
</dbReference>
<feature type="transmembrane region" description="Helical" evidence="2">
    <location>
        <begin position="12"/>
        <end position="32"/>
    </location>
</feature>
<accession>A0A1I2VXQ9</accession>
<keyword evidence="2" id="KW-1133">Transmembrane helix</keyword>
<evidence type="ECO:0000256" key="2">
    <source>
        <dbReference type="SAM" id="Phobius"/>
    </source>
</evidence>
<feature type="compositionally biased region" description="Basic and acidic residues" evidence="1">
    <location>
        <begin position="324"/>
        <end position="345"/>
    </location>
</feature>
<keyword evidence="2" id="KW-0812">Transmembrane</keyword>
<dbReference type="STRING" id="414048.SAMN04489864_103261"/>
<dbReference type="GO" id="GO:0051301">
    <property type="term" value="P:cell division"/>
    <property type="evidence" value="ECO:0007669"/>
    <property type="project" value="UniProtKB-KW"/>
</dbReference>
<reference evidence="3 4" key="1">
    <citation type="submission" date="2016-10" db="EMBL/GenBank/DDBJ databases">
        <authorList>
            <person name="de Groot N.N."/>
        </authorList>
    </citation>
    <scope>NUCLEOTIDE SEQUENCE [LARGE SCALE GENOMIC DNA]</scope>
    <source>
        <strain evidence="3 4">DSM 18684</strain>
    </source>
</reference>
<dbReference type="Proteomes" id="UP000199666">
    <property type="component" value="Unassembled WGS sequence"/>
</dbReference>
<keyword evidence="3" id="KW-0131">Cell cycle</keyword>
<gene>
    <name evidence="3" type="ORF">SAMN04489864_103261</name>
</gene>
<evidence type="ECO:0000313" key="4">
    <source>
        <dbReference type="Proteomes" id="UP000199666"/>
    </source>
</evidence>
<sequence length="345" mass="38504">MLRRINWKAIAKGFAWAVCLSGVVVLLSFIGVKKQELKCTNVKILIPGVDNFIEREEIDAILKQSQGELVGRKLANINIHEIEKTIQANPYIAFAKVYADMDGVIQIQIKQRQPVLRIINAGGQNYYIDREGLKMPLSPNFTANVLVATGNILEGFGGRVDTLITPLLADLYKTALFMKQDSLWDAQFEQIYVNHKKDMELIPRVGKQRIILGNADSLITKMDNLLAFYKQAMPEVGWNAYKTINIKYVNQIVCEKNRIDSAAVKRPVLQSDSATVAKQLVASAVKNIIEEEIKKESEKVAAKETKAGSIVRDPSLYRSPNKSAPEKTKAGAATKEKTDTKKSNK</sequence>
<feature type="region of interest" description="Disordered" evidence="1">
    <location>
        <begin position="311"/>
        <end position="345"/>
    </location>
</feature>
<evidence type="ECO:0000256" key="1">
    <source>
        <dbReference type="SAM" id="MobiDB-lite"/>
    </source>
</evidence>
<keyword evidence="4" id="KW-1185">Reference proteome</keyword>